<feature type="chain" id="PRO_5044011509" description="glucan endo-1,3-beta-D-glucosidase" evidence="8">
    <location>
        <begin position="20"/>
        <end position="389"/>
    </location>
</feature>
<proteinExistence type="inferred from homology"/>
<dbReference type="GO" id="GO:0071555">
    <property type="term" value="P:cell wall organization"/>
    <property type="evidence" value="ECO:0007669"/>
    <property type="project" value="UniProtKB-KW"/>
</dbReference>
<comment type="similarity">
    <text evidence="2">Belongs to the PGA52 family.</text>
</comment>
<dbReference type="Pfam" id="PF10290">
    <property type="entry name" value="YJL171C_Tos1_N"/>
    <property type="match status" value="1"/>
</dbReference>
<evidence type="ECO:0000256" key="3">
    <source>
        <dbReference type="ARBA" id="ARBA00012780"/>
    </source>
</evidence>
<dbReference type="AlphaFoldDB" id="A0AAV5S0Z6"/>
<evidence type="ECO:0000259" key="9">
    <source>
        <dbReference type="Pfam" id="PF10287"/>
    </source>
</evidence>
<comment type="caution">
    <text evidence="11">The sequence shown here is derived from an EMBL/GenBank/DDBJ whole genome shotgun (WGS) entry which is preliminary data.</text>
</comment>
<keyword evidence="6" id="KW-0326">Glycosidase</keyword>
<dbReference type="EC" id="3.2.1.39" evidence="3"/>
<dbReference type="GO" id="GO:0042973">
    <property type="term" value="F:glucan endo-1,3-beta-D-glucosidase activity"/>
    <property type="evidence" value="ECO:0007669"/>
    <property type="project" value="UniProtKB-EC"/>
</dbReference>
<evidence type="ECO:0000256" key="5">
    <source>
        <dbReference type="ARBA" id="ARBA00022801"/>
    </source>
</evidence>
<feature type="domain" description="Cell wall protein YJL171C/Tos1 C-terminal" evidence="9">
    <location>
        <begin position="106"/>
        <end position="336"/>
    </location>
</feature>
<keyword evidence="4 8" id="KW-0732">Signal</keyword>
<dbReference type="Pfam" id="PF10287">
    <property type="entry name" value="YJL171C_Tos1_C"/>
    <property type="match status" value="1"/>
</dbReference>
<gene>
    <name evidence="11" type="ORF">DAKH74_040090</name>
</gene>
<evidence type="ECO:0000256" key="6">
    <source>
        <dbReference type="ARBA" id="ARBA00023295"/>
    </source>
</evidence>
<evidence type="ECO:0000259" key="10">
    <source>
        <dbReference type="Pfam" id="PF10290"/>
    </source>
</evidence>
<evidence type="ECO:0000256" key="2">
    <source>
        <dbReference type="ARBA" id="ARBA00006055"/>
    </source>
</evidence>
<comment type="catalytic activity">
    <reaction evidence="1">
        <text>Hydrolysis of (1-&gt;3)-beta-D-glucosidic linkages in (1-&gt;3)-beta-D-glucans.</text>
        <dbReference type="EC" id="3.2.1.39"/>
    </reaction>
</comment>
<feature type="signal peptide" evidence="8">
    <location>
        <begin position="1"/>
        <end position="19"/>
    </location>
</feature>
<evidence type="ECO:0000256" key="1">
    <source>
        <dbReference type="ARBA" id="ARBA00000382"/>
    </source>
</evidence>
<dbReference type="InterPro" id="IPR018805">
    <property type="entry name" value="YJL171C/Tos1_C"/>
</dbReference>
<evidence type="ECO:0000256" key="4">
    <source>
        <dbReference type="ARBA" id="ARBA00022729"/>
    </source>
</evidence>
<dbReference type="PANTHER" id="PTHR31737">
    <property type="entry name" value="PROTEIN TOS1"/>
    <property type="match status" value="1"/>
</dbReference>
<sequence length="389" mass="41506">MYAPLTFALIAAGLGIVSAQDNTGVSGKIQFAGVGYDSTFRPVKKIKDGEGEGCYCELSTSEKWFSGVNAPFNGPLAVHIRSPVKLTKFAHYISDDFVIGADNSSGWSRGAYFDYTTDVPHMENVTFLGHVGDTSECLGKSLGFIGADGVTKTKGNYPPAKYLNITDGVEYLLYSNTTCPKSKIANGCGVYRKGVKAFYGFDGATKMFLLEFTMPTYRAPAANSPSIWLSTDSLPRVTENYFNDTACSCISQGCGALNLFNANATHMNSSLITLQGQENVEYADLIKGNVGDGYFERPTDTPVVGGVIFDSVGNVVTFIADNATFDPNLSAASVNEMLSSVPELGTTDHLKPGKLTAPKESFQWNAGSTSKPGQIMLISAALVIAAVLF</sequence>
<name>A0AAV5S0Z6_MAUHU</name>
<evidence type="ECO:0000313" key="12">
    <source>
        <dbReference type="Proteomes" id="UP001377567"/>
    </source>
</evidence>
<dbReference type="InterPro" id="IPR018807">
    <property type="entry name" value="YJL171C/Tos1_N"/>
</dbReference>
<organism evidence="11 12">
    <name type="scientific">Maudiozyma humilis</name>
    <name type="common">Sour dough yeast</name>
    <name type="synonym">Kazachstania humilis</name>
    <dbReference type="NCBI Taxonomy" id="51915"/>
    <lineage>
        <taxon>Eukaryota</taxon>
        <taxon>Fungi</taxon>
        <taxon>Dikarya</taxon>
        <taxon>Ascomycota</taxon>
        <taxon>Saccharomycotina</taxon>
        <taxon>Saccharomycetes</taxon>
        <taxon>Saccharomycetales</taxon>
        <taxon>Saccharomycetaceae</taxon>
        <taxon>Maudiozyma</taxon>
    </lineage>
</organism>
<feature type="domain" description="Cell wall protein YJL171C/Tos1 N-terminal" evidence="10">
    <location>
        <begin position="28"/>
        <end position="93"/>
    </location>
</feature>
<accession>A0AAV5S0Z6</accession>
<keyword evidence="12" id="KW-1185">Reference proteome</keyword>
<evidence type="ECO:0000256" key="8">
    <source>
        <dbReference type="SAM" id="SignalP"/>
    </source>
</evidence>
<protein>
    <recommendedName>
        <fullName evidence="3">glucan endo-1,3-beta-D-glucosidase</fullName>
        <ecNumber evidence="3">3.2.1.39</ecNumber>
    </recommendedName>
</protein>
<dbReference type="Proteomes" id="UP001377567">
    <property type="component" value="Unassembled WGS sequence"/>
</dbReference>
<dbReference type="GO" id="GO:0009277">
    <property type="term" value="C:fungal-type cell wall"/>
    <property type="evidence" value="ECO:0007669"/>
    <property type="project" value="TreeGrafter"/>
</dbReference>
<keyword evidence="5" id="KW-0378">Hydrolase</keyword>
<dbReference type="PANTHER" id="PTHR31737:SF3">
    <property type="entry name" value="CELL WALL PROTEIN YJL171C"/>
    <property type="match status" value="1"/>
</dbReference>
<keyword evidence="7" id="KW-0961">Cell wall biogenesis/degradation</keyword>
<reference evidence="11 12" key="1">
    <citation type="journal article" date="2023" name="Elife">
        <title>Identification of key yeast species and microbe-microbe interactions impacting larval growth of Drosophila in the wild.</title>
        <authorList>
            <person name="Mure A."/>
            <person name="Sugiura Y."/>
            <person name="Maeda R."/>
            <person name="Honda K."/>
            <person name="Sakurai N."/>
            <person name="Takahashi Y."/>
            <person name="Watada M."/>
            <person name="Katoh T."/>
            <person name="Gotoh A."/>
            <person name="Gotoh Y."/>
            <person name="Taniguchi I."/>
            <person name="Nakamura K."/>
            <person name="Hayashi T."/>
            <person name="Katayama T."/>
            <person name="Uemura T."/>
            <person name="Hattori Y."/>
        </authorList>
    </citation>
    <scope>NUCLEOTIDE SEQUENCE [LARGE SCALE GENOMIC DNA]</scope>
    <source>
        <strain evidence="11 12">KH-74</strain>
    </source>
</reference>
<evidence type="ECO:0000256" key="7">
    <source>
        <dbReference type="ARBA" id="ARBA00023316"/>
    </source>
</evidence>
<evidence type="ECO:0000313" key="11">
    <source>
        <dbReference type="EMBL" id="GMM57393.1"/>
    </source>
</evidence>
<dbReference type="EMBL" id="BTGD01000013">
    <property type="protein sequence ID" value="GMM57393.1"/>
    <property type="molecule type" value="Genomic_DNA"/>
</dbReference>